<evidence type="ECO:0000256" key="1">
    <source>
        <dbReference type="ARBA" id="ARBA00022552"/>
    </source>
</evidence>
<keyword evidence="5" id="KW-0963">Cytoplasm</keyword>
<dbReference type="PANTHER" id="PTHR10920:SF13">
    <property type="entry name" value="PRE-RRNA 2'-O-RIBOSE RNA METHYLTRANSFERASE FTSJ3"/>
    <property type="match status" value="1"/>
</dbReference>
<evidence type="ECO:0000313" key="8">
    <source>
        <dbReference type="EMBL" id="UUX92371.1"/>
    </source>
</evidence>
<dbReference type="InterPro" id="IPR050082">
    <property type="entry name" value="RNA_methyltr_RlmE"/>
</dbReference>
<accession>A0A9E7TLI2</accession>
<dbReference type="HAMAP" id="MF_01547">
    <property type="entry name" value="RNA_methyltr_E"/>
    <property type="match status" value="1"/>
</dbReference>
<dbReference type="Pfam" id="PF01728">
    <property type="entry name" value="FtsJ"/>
    <property type="match status" value="1"/>
</dbReference>
<gene>
    <name evidence="5" type="primary">rlmE</name>
    <name evidence="8" type="ORF">L6E24_13695</name>
</gene>
<feature type="active site" description="Proton acceptor" evidence="5 6">
    <location>
        <position position="150"/>
    </location>
</feature>
<dbReference type="GO" id="GO:0005737">
    <property type="term" value="C:cytoplasm"/>
    <property type="evidence" value="ECO:0007669"/>
    <property type="project" value="UniProtKB-SubCell"/>
</dbReference>
<dbReference type="Proteomes" id="UP001060368">
    <property type="component" value="Chromosome"/>
</dbReference>
<protein>
    <recommendedName>
        <fullName evidence="5">Ribosomal RNA large subunit methyltransferase E</fullName>
        <ecNumber evidence="5">2.1.1.166</ecNumber>
    </recommendedName>
    <alternativeName>
        <fullName evidence="5">23S rRNA Um2552 methyltransferase</fullName>
    </alternativeName>
    <alternativeName>
        <fullName evidence="5">rRNA (uridine-2'-O-)-methyltransferase</fullName>
    </alternativeName>
</protein>
<evidence type="ECO:0000256" key="4">
    <source>
        <dbReference type="ARBA" id="ARBA00022691"/>
    </source>
</evidence>
<dbReference type="RefSeq" id="WP_257742520.1">
    <property type="nucleotide sequence ID" value="NZ_CP096115.1"/>
</dbReference>
<feature type="binding site" evidence="5">
    <location>
        <position position="69"/>
    </location>
    <ligand>
        <name>S-adenosyl-L-methionine</name>
        <dbReference type="ChEBI" id="CHEBI:59789"/>
    </ligand>
</feature>
<comment type="function">
    <text evidence="5">Specifically methylates the uridine in position 2552 of 23S rRNA at the 2'-O position of the ribose in the fully assembled 50S ribosomal subunit.</text>
</comment>
<dbReference type="PIRSF" id="PIRSF005461">
    <property type="entry name" value="23S_rRNA_mtase"/>
    <property type="match status" value="1"/>
</dbReference>
<dbReference type="GeneID" id="74308777"/>
<evidence type="ECO:0000256" key="5">
    <source>
        <dbReference type="HAMAP-Rule" id="MF_01547"/>
    </source>
</evidence>
<comment type="similarity">
    <text evidence="5">Belongs to the class I-like SAM-binding methyltransferase superfamily. RNA methyltransferase RlmE family.</text>
</comment>
<dbReference type="PANTHER" id="PTHR10920">
    <property type="entry name" value="RIBOSOMAL RNA METHYLTRANSFERASE"/>
    <property type="match status" value="1"/>
</dbReference>
<evidence type="ECO:0000256" key="6">
    <source>
        <dbReference type="PIRSR" id="PIRSR005461-1"/>
    </source>
</evidence>
<dbReference type="AlphaFoldDB" id="A0A9E7TLI2"/>
<reference evidence="8" key="1">
    <citation type="submission" date="2022-04" db="EMBL/GenBank/DDBJ databases">
        <title>Complete genome of Methanoplanus endosymbiosus DSM 3599.</title>
        <authorList>
            <person name="Chen S.-C."/>
            <person name="You Y.-T."/>
            <person name="Zhou Y.-Z."/>
            <person name="Lai M.-C."/>
        </authorList>
    </citation>
    <scope>NUCLEOTIDE SEQUENCE</scope>
    <source>
        <strain evidence="8">DSM 3599</strain>
    </source>
</reference>
<evidence type="ECO:0000259" key="7">
    <source>
        <dbReference type="Pfam" id="PF01728"/>
    </source>
</evidence>
<dbReference type="InterPro" id="IPR015507">
    <property type="entry name" value="rRNA-MeTfrase_E"/>
</dbReference>
<feature type="binding site" evidence="5">
    <location>
        <position position="51"/>
    </location>
    <ligand>
        <name>S-adenosyl-L-methionine</name>
        <dbReference type="ChEBI" id="CHEBI:59789"/>
    </ligand>
</feature>
<dbReference type="SUPFAM" id="SSF53335">
    <property type="entry name" value="S-adenosyl-L-methionine-dependent methyltransferases"/>
    <property type="match status" value="1"/>
</dbReference>
<keyword evidence="3 5" id="KW-0808">Transferase</keyword>
<feature type="binding site" evidence="5">
    <location>
        <position position="110"/>
    </location>
    <ligand>
        <name>S-adenosyl-L-methionine</name>
        <dbReference type="ChEBI" id="CHEBI:59789"/>
    </ligand>
</feature>
<dbReference type="EMBL" id="CP096115">
    <property type="protein sequence ID" value="UUX92371.1"/>
    <property type="molecule type" value="Genomic_DNA"/>
</dbReference>
<organism evidence="8 9">
    <name type="scientific">Methanoplanus endosymbiosus</name>
    <dbReference type="NCBI Taxonomy" id="33865"/>
    <lineage>
        <taxon>Archaea</taxon>
        <taxon>Methanobacteriati</taxon>
        <taxon>Methanobacteriota</taxon>
        <taxon>Stenosarchaea group</taxon>
        <taxon>Methanomicrobia</taxon>
        <taxon>Methanomicrobiales</taxon>
        <taxon>Methanomicrobiaceae</taxon>
        <taxon>Methanoplanus</taxon>
    </lineage>
</organism>
<dbReference type="GO" id="GO:0008650">
    <property type="term" value="F:rRNA (uridine-2'-O-)-methyltransferase activity"/>
    <property type="evidence" value="ECO:0007669"/>
    <property type="project" value="UniProtKB-UniRule"/>
</dbReference>
<evidence type="ECO:0000313" key="9">
    <source>
        <dbReference type="Proteomes" id="UP001060368"/>
    </source>
</evidence>
<evidence type="ECO:0000256" key="2">
    <source>
        <dbReference type="ARBA" id="ARBA00022603"/>
    </source>
</evidence>
<keyword evidence="4 5" id="KW-0949">S-adenosyl-L-methionine</keyword>
<sequence length="202" mass="22523">MGSQWGADKYYRRSKSEGYRSRAAYKLEEIQKKFGLIREDDNVVDLGAAPGSWMQVVKGITGGMIIGIDLNTIVPLDGTHSIRGDFTKKEIQDKVIALTGENNVGIVLCDAAPQFAGNKSYDQARAIGLNEGALYFACRMLKPGGNFIIKSFQGEMFQELLNEMRQNFYAVKVYRTRASRRGSTEVYIIAKNFKGKINAETD</sequence>
<proteinExistence type="inferred from homology"/>
<keyword evidence="1 5" id="KW-0698">rRNA processing</keyword>
<dbReference type="InterPro" id="IPR002877">
    <property type="entry name" value="RNA_MeTrfase_FtsJ_dom"/>
</dbReference>
<name>A0A9E7TLI2_9EURY</name>
<comment type="subcellular location">
    <subcellularLocation>
        <location evidence="5">Cytoplasm</location>
    </subcellularLocation>
</comment>
<comment type="catalytic activity">
    <reaction evidence="5">
        <text>uridine(2552) in 23S rRNA + S-adenosyl-L-methionine = 2'-O-methyluridine(2552) in 23S rRNA + S-adenosyl-L-homocysteine + H(+)</text>
        <dbReference type="Rhea" id="RHEA:42720"/>
        <dbReference type="Rhea" id="RHEA-COMP:10202"/>
        <dbReference type="Rhea" id="RHEA-COMP:10203"/>
        <dbReference type="ChEBI" id="CHEBI:15378"/>
        <dbReference type="ChEBI" id="CHEBI:57856"/>
        <dbReference type="ChEBI" id="CHEBI:59789"/>
        <dbReference type="ChEBI" id="CHEBI:65315"/>
        <dbReference type="ChEBI" id="CHEBI:74478"/>
        <dbReference type="EC" id="2.1.1.166"/>
    </reaction>
</comment>
<feature type="binding site" evidence="5">
    <location>
        <position position="53"/>
    </location>
    <ligand>
        <name>S-adenosyl-L-methionine</name>
        <dbReference type="ChEBI" id="CHEBI:59789"/>
    </ligand>
</feature>
<keyword evidence="2 5" id="KW-0489">Methyltransferase</keyword>
<keyword evidence="9" id="KW-1185">Reference proteome</keyword>
<feature type="domain" description="Ribosomal RNA methyltransferase FtsJ" evidence="7">
    <location>
        <begin position="19"/>
        <end position="193"/>
    </location>
</feature>
<dbReference type="InterPro" id="IPR029063">
    <property type="entry name" value="SAM-dependent_MTases_sf"/>
</dbReference>
<dbReference type="EC" id="2.1.1.166" evidence="5"/>
<dbReference type="Gene3D" id="3.40.50.150">
    <property type="entry name" value="Vaccinia Virus protein VP39"/>
    <property type="match status" value="1"/>
</dbReference>
<dbReference type="KEGG" id="mend:L6E24_13695"/>
<evidence type="ECO:0000256" key="3">
    <source>
        <dbReference type="ARBA" id="ARBA00022679"/>
    </source>
</evidence>
<feature type="binding site" evidence="5">
    <location>
        <position position="85"/>
    </location>
    <ligand>
        <name>S-adenosyl-L-methionine</name>
        <dbReference type="ChEBI" id="CHEBI:59789"/>
    </ligand>
</feature>